<dbReference type="PANTHER" id="PTHR31431:SF1">
    <property type="entry name" value="NUCLEOPORIN NUP188"/>
    <property type="match status" value="1"/>
</dbReference>
<dbReference type="GO" id="GO:0044611">
    <property type="term" value="C:nuclear pore inner ring"/>
    <property type="evidence" value="ECO:0007669"/>
    <property type="project" value="TreeGrafter"/>
</dbReference>
<evidence type="ECO:0000256" key="2">
    <source>
        <dbReference type="ARBA" id="ARBA00022448"/>
    </source>
</evidence>
<dbReference type="RefSeq" id="XP_018298683.1">
    <property type="nucleotide sequence ID" value="XM_018440845.1"/>
</dbReference>
<sequence>MAQLTQKTTGPFQTLFDAIERSDGLYFQQGSANASDDSLQTLLAERANDLSLGLDHFTPPSDASQSKLTNSTTSIIVDKKTIKIDAAAKDVINELSHDLQLNQLQAAVIWDACTSVDKDAQCDLISQATNFYYQERLAILKVVSSMLRISHDDEHPWTFTAREAIDNLLEKGYVERILTQLEQLMKKTAPEMTVKNLKQWALQNVHEQKALLDILYLVHLNRSCEPQLLVHMIELCQSTMFGMRLDFDYAFEEEGKSLQKQVYGKLILTAVQLLDLNTPLDALSGLHNKHIQQKFLATCPDIIIEINDKVSAMKNIPLASVFLLGWSCFLHKLNMWIDKERPDTDYTPVKNIIKQDDNHSLDTTLATKSLELDALNYISSLLESYLLEEDPNQNGYRATIRTILDGLTEIIRPYALPSKHYDCLVDATCKLYKGQTELCEMFWEAEEHADAHSLLNTATCRFPFISTPLLRLLSSLTGSREDEDQSNSLAQNVFDKLLELTTLTSYVVDNVMLGEDNRGIYPLAPIQIAKTHGPVAGIQIDADNEGILLSDQKLNRIIAWKKTYSGWHLMLNTLFGFAEYPQATTDSIDPVLELMQTILSHDNILKQMIKHAEDIVTPNSQSTRRQPLLVAVFTDLLDVCTAMDNPSPPTLTRIVRCMTSLLPYYRQLVWKNIGASPSLTVKDSLNYLILDVRPSIQQIIRSIECKSGRYSLLLSVLDLIVALINDTQADWWETENVDISRKEKAGILKSYISYLLFDILPNHGTWRYFSLSERFQIGSKIYWILIYTTMYFKSLDKDLNELRKTVYSYFLYDANPFYLAPLLECLTEGPGVATKLLESQQYTAGDEAEQMVESGLIFTRLLLTYRLEDIARHPKGSVLEQLLLERTGNTKTKTLLQIAQAISYTYSDRIPTEAITILRLLAQTTSGWTPVPMFAEQLGDRDQIYAILCSFLEVAENSSRDPELLVAIWQMLTVLLKTQPSLAILFLDCGDSVMPSPKSAVKQQKTVESGSAVKAAVDLFQNWQMWATDAPAVLSSVLRFLATFWETAFDHYSLVQRTRSDNALWLGISEILLNPNEPVMTNEDLSWEDDKTSHHDDTQRACCSSLDKAFALQILTFEIHLTAHADNRNNMTLAERLPAGVKTLLVKMSEPSKLAWMRDTFIRNNFDPSLASTAHESSQNLVSLLDSTHAEALLSQRQRLSSDPLEDTYYGDDFLYDIELAYRRLTLMKDHLSSRYNITPDIVVTPKVLAILHVQKTADQVLGDLCRANHNYSKVDSDMILLEAFKNFIDTASYQVPGLIWANKLETSLFDFIMNALTRMGNLINRDDSISNKTANIIASLVRDTIEDWTRQNSTTPVYVQKTLELVSEMCALVNKPFKDTTRHLLLETILIALRSVRNRDLTRQPPRINDSLSLLLGVVCPLFASTSQLALYESEKSEELKDEAIKQSTVLTFLLRELVRPANLVYNIWLPILERHSTLPSLLKFIKQAIALVVLEIKCKSKETDYSLQISPCADNLLSLLTALSMQPQATRLLIQHEIFTLLNDNSLSLQLRDGTLETFIECGTQKEYNPLHHLWCHMLRVMANILHACPINSVIQQTLIFLERYGARLEIAFFTANGVSDITADSLSEPIMIEIELLCTLIQYLSKYLEMSLANGQDIFSAFNNAAFPLLRVYLDLFTHPKQLERTLPKCASKKATQVRMARISRTILLSMAMLFKEEEFRTDSSSKWPIYKSTKPPTIEGLINSMIVGINYIDQWKSQKDKEVWNKEGQITSISVVFAELFRVVQRYHKLLSLSS</sequence>
<dbReference type="OrthoDB" id="102511at2759"/>
<dbReference type="InterPro" id="IPR048883">
    <property type="entry name" value="Nup188_N-subdom_III"/>
</dbReference>
<evidence type="ECO:0000313" key="9">
    <source>
        <dbReference type="EMBL" id="OAD80643.1"/>
    </source>
</evidence>
<accession>A0A162V7M7</accession>
<dbReference type="PANTHER" id="PTHR31431">
    <property type="entry name" value="NUCLEOPORIN NUP188 HOMOLOG"/>
    <property type="match status" value="1"/>
</dbReference>
<keyword evidence="7" id="KW-0539">Nucleus</keyword>
<keyword evidence="5" id="KW-0811">Translocation</keyword>
<evidence type="ECO:0000256" key="7">
    <source>
        <dbReference type="ARBA" id="ARBA00023242"/>
    </source>
</evidence>
<evidence type="ECO:0000256" key="3">
    <source>
        <dbReference type="ARBA" id="ARBA00022816"/>
    </source>
</evidence>
<reference evidence="10" key="1">
    <citation type="submission" date="2015-06" db="EMBL/GenBank/DDBJ databases">
        <title>Expansion of signal transduction pathways in fungi by whole-genome duplication.</title>
        <authorList>
            <consortium name="DOE Joint Genome Institute"/>
            <person name="Corrochano L.M."/>
            <person name="Kuo A."/>
            <person name="Marcet-Houben M."/>
            <person name="Polaino S."/>
            <person name="Salamov A."/>
            <person name="Villalobos J.M."/>
            <person name="Alvarez M.I."/>
            <person name="Avalos J."/>
            <person name="Benito E.P."/>
            <person name="Benoit I."/>
            <person name="Burger G."/>
            <person name="Camino L.P."/>
            <person name="Canovas D."/>
            <person name="Cerda-Olmedo E."/>
            <person name="Cheng J.-F."/>
            <person name="Dominguez A."/>
            <person name="Elias M."/>
            <person name="Eslava A.P."/>
            <person name="Glaser F."/>
            <person name="Grimwood J."/>
            <person name="Gutierrez G."/>
            <person name="Heitman J."/>
            <person name="Henrissat B."/>
            <person name="Iturriaga E.A."/>
            <person name="Lang B.F."/>
            <person name="Lavin J.L."/>
            <person name="Lee S."/>
            <person name="Li W."/>
            <person name="Lindquist E."/>
            <person name="Lopez-Garcia S."/>
            <person name="Luque E.M."/>
            <person name="Marcos A.T."/>
            <person name="Martin J."/>
            <person name="McCluskey K."/>
            <person name="Medina H.R."/>
            <person name="Miralles-Duran A."/>
            <person name="Miyazaki A."/>
            <person name="Munoz-Torres E."/>
            <person name="Oguiza J.A."/>
            <person name="Ohm R."/>
            <person name="Olmedo M."/>
            <person name="Orejas M."/>
            <person name="Ortiz-Castellanos L."/>
            <person name="Pisabarro A.G."/>
            <person name="Rodriguez-Romero J."/>
            <person name="Ruiz-Herrera J."/>
            <person name="Ruiz-Vazquez R."/>
            <person name="Sanz C."/>
            <person name="Schackwitz W."/>
            <person name="Schmutz J."/>
            <person name="Shahriari M."/>
            <person name="Shelest E."/>
            <person name="Silva-Franco F."/>
            <person name="Soanes D."/>
            <person name="Syed K."/>
            <person name="Tagua V.G."/>
            <person name="Talbot N.J."/>
            <person name="Thon M."/>
            <person name="De vries R.P."/>
            <person name="Wiebenga A."/>
            <person name="Yadav J.S."/>
            <person name="Braun E.L."/>
            <person name="Baker S."/>
            <person name="Garre V."/>
            <person name="Horwitz B."/>
            <person name="Torres-Martinez S."/>
            <person name="Idnurm A."/>
            <person name="Herrera-Estrella A."/>
            <person name="Gabaldon T."/>
            <person name="Grigoriev I.V."/>
        </authorList>
    </citation>
    <scope>NUCLEOTIDE SEQUENCE [LARGE SCALE GENOMIC DNA]</scope>
    <source>
        <strain evidence="10">NRRL 1555(-)</strain>
    </source>
</reference>
<keyword evidence="10" id="KW-1185">Reference proteome</keyword>
<dbReference type="FunCoup" id="A0A162V7M7">
    <property type="interactions" value="72"/>
</dbReference>
<dbReference type="VEuPathDB" id="FungiDB:PHYBLDRAFT_61695"/>
<evidence type="ECO:0000256" key="1">
    <source>
        <dbReference type="ARBA" id="ARBA00004567"/>
    </source>
</evidence>
<dbReference type="GeneID" id="29001751"/>
<evidence type="ECO:0000313" key="10">
    <source>
        <dbReference type="Proteomes" id="UP000077315"/>
    </source>
</evidence>
<evidence type="ECO:0000256" key="4">
    <source>
        <dbReference type="ARBA" id="ARBA00022927"/>
    </source>
</evidence>
<evidence type="ECO:0000259" key="8">
    <source>
        <dbReference type="Pfam" id="PF21093"/>
    </source>
</evidence>
<keyword evidence="6" id="KW-0906">Nuclear pore complex</keyword>
<dbReference type="EMBL" id="KV440971">
    <property type="protein sequence ID" value="OAD80643.1"/>
    <property type="molecule type" value="Genomic_DNA"/>
</dbReference>
<dbReference type="GO" id="GO:0006405">
    <property type="term" value="P:RNA export from nucleus"/>
    <property type="evidence" value="ECO:0007669"/>
    <property type="project" value="TreeGrafter"/>
</dbReference>
<gene>
    <name evidence="9" type="ORF">PHYBLDRAFT_61695</name>
</gene>
<keyword evidence="2" id="KW-0813">Transport</keyword>
<keyword evidence="3" id="KW-0509">mRNA transport</keyword>
<dbReference type="Proteomes" id="UP000077315">
    <property type="component" value="Unassembled WGS sequence"/>
</dbReference>
<dbReference type="Pfam" id="PF21093">
    <property type="entry name" value="Nup188_N-subdom_III"/>
    <property type="match status" value="1"/>
</dbReference>
<feature type="domain" description="Nucleoporin Nup188 N-terminal subdomain III" evidence="8">
    <location>
        <begin position="558"/>
        <end position="988"/>
    </location>
</feature>
<keyword evidence="4" id="KW-0653">Protein transport</keyword>
<dbReference type="InParanoid" id="A0A162V7M7"/>
<organism evidence="9 10">
    <name type="scientific">Phycomyces blakesleeanus (strain ATCC 8743b / DSM 1359 / FGSC 10004 / NBRC 33097 / NRRL 1555)</name>
    <dbReference type="NCBI Taxonomy" id="763407"/>
    <lineage>
        <taxon>Eukaryota</taxon>
        <taxon>Fungi</taxon>
        <taxon>Fungi incertae sedis</taxon>
        <taxon>Mucoromycota</taxon>
        <taxon>Mucoromycotina</taxon>
        <taxon>Mucoromycetes</taxon>
        <taxon>Mucorales</taxon>
        <taxon>Phycomycetaceae</taxon>
        <taxon>Phycomyces</taxon>
    </lineage>
</organism>
<evidence type="ECO:0000256" key="5">
    <source>
        <dbReference type="ARBA" id="ARBA00023010"/>
    </source>
</evidence>
<dbReference type="InterPro" id="IPR044840">
    <property type="entry name" value="Nup188"/>
</dbReference>
<protein>
    <recommendedName>
        <fullName evidence="8">Nucleoporin Nup188 N-terminal subdomain III domain-containing protein</fullName>
    </recommendedName>
</protein>
<evidence type="ECO:0000256" key="6">
    <source>
        <dbReference type="ARBA" id="ARBA00023132"/>
    </source>
</evidence>
<dbReference type="GO" id="GO:0051028">
    <property type="term" value="P:mRNA transport"/>
    <property type="evidence" value="ECO:0007669"/>
    <property type="project" value="UniProtKB-KW"/>
</dbReference>
<dbReference type="GO" id="GO:0017056">
    <property type="term" value="F:structural constituent of nuclear pore"/>
    <property type="evidence" value="ECO:0007669"/>
    <property type="project" value="InterPro"/>
</dbReference>
<dbReference type="Gene3D" id="1.25.10.70">
    <property type="match status" value="1"/>
</dbReference>
<name>A0A162V7M7_PHYB8</name>
<dbReference type="GO" id="GO:0006606">
    <property type="term" value="P:protein import into nucleus"/>
    <property type="evidence" value="ECO:0007669"/>
    <property type="project" value="TreeGrafter"/>
</dbReference>
<proteinExistence type="predicted"/>
<comment type="subcellular location">
    <subcellularLocation>
        <location evidence="1">Nucleus</location>
        <location evidence="1">Nuclear pore complex</location>
    </subcellularLocation>
</comment>
<dbReference type="STRING" id="763407.A0A162V7M7"/>